<dbReference type="RefSeq" id="WP_060531212.1">
    <property type="nucleotide sequence ID" value="NZ_CP013023.1"/>
</dbReference>
<keyword evidence="5" id="KW-1185">Reference proteome</keyword>
<dbReference type="Gene3D" id="2.60.40.10">
    <property type="entry name" value="Immunoglobulins"/>
    <property type="match status" value="2"/>
</dbReference>
<proteinExistence type="predicted"/>
<dbReference type="SUPFAM" id="SSF49373">
    <property type="entry name" value="Invasin/intimin cell-adhesion fragments"/>
    <property type="match status" value="1"/>
</dbReference>
<organism evidence="4 5">
    <name type="scientific">Paenibacillus bovis</name>
    <dbReference type="NCBI Taxonomy" id="1616788"/>
    <lineage>
        <taxon>Bacteria</taxon>
        <taxon>Bacillati</taxon>
        <taxon>Bacillota</taxon>
        <taxon>Bacilli</taxon>
        <taxon>Bacillales</taxon>
        <taxon>Paenibacillaceae</taxon>
        <taxon>Paenibacillus</taxon>
    </lineage>
</organism>
<sequence>MQNAKKLITFCLAASLVLPGASLSTAYADGENTDTSSVSSGNSVTGDTYSSPDSSASAPVVQYTGGSGYSVTTSVYATKPVITLTGDPQINLTAGQAYVEAGATVQDNTYSDLKAANVTYTLNNVTVSSVDTSKPGTYIAHYNVTNPAGQSADEVQRTIMVKSANTYADLSQLGINWAYGLAYHDGYLYVAQRQSALLRVSVTTGEITTIVSSNKSFMGVALDSHGNLYYTIDSDPRIYKLDSSYLSSLPMTESELTNRSTVYYTHPNFTYIYGLGIDANDNVYYSDYNNKAIIKIQAGTKQTVTVITNFTTSLRAFTFDADGNFYTGGADYRIYRVSAQNLGNLPLSSSALVNITPNTYYGAYGLVFLPDGQAYLGTAGLIQKVSFQAAKPVITLKGQSTIKVEADGVYTDPGVTVTDPTSSSLIPKVTYTFQGSTVSGVNTSVPGTYIVHYNVMNSSGTAAVEVTRTVIVSPAPTNLQEVSVYRPFGLAYYNSNVYYADYGLGIYQISGTTFKKKQIVADRDIIALTFNSSGDLLYSKTGNAHVYKVAASDLQGNLPLSAQQLAERSEVYYTVDSNIGITGMTFDSQGRLYLSLQYSSELNSRIVRFNDNMTTAPQLVAEYPVALYGIAFSSYGNLYVNAGNFHTYKIGAPQLRKLPVGINSFQDMGTNNKGFGLVILPDNSGYLSHIEPNAPLTRASFTDQMEAVPVDSVTLDTQTLNLKKRGTVQTLTATVLPADASNPAVLWTTSDPSVATVKDGVVTPLNKGTAIITVTTIDGSYSSSATVTVKDTARGSSNNTSESINLSTSTSSTGTSASPVNAVTATRTTQSDGKKIDTINLSSSGLEQAVARLASGDTTARLAVPDAQNEVASTNITLPVTATQSLKRTGTDLEIQTNTVSVTIPVSVLNNLNSDLHFSLTPVKDSTLLQPIRNAAASLTPNQTGTVIGTPVTIESNLQGQLVQLTLPVSSKLLPQNAEAQTAWLQQLRIFSKYADGSSELIQPKVVKDVNGNVGLQFAGSQLSTVAVVDTQSTTSN</sequence>
<feature type="chain" id="PRO_5008005711" description="BIG2 domain-containing protein" evidence="2">
    <location>
        <begin position="29"/>
        <end position="1037"/>
    </location>
</feature>
<dbReference type="InterPro" id="IPR011042">
    <property type="entry name" value="6-blade_b-propeller_TolB-like"/>
</dbReference>
<dbReference type="AlphaFoldDB" id="A0A172ZBV0"/>
<dbReference type="InterPro" id="IPR013783">
    <property type="entry name" value="Ig-like_fold"/>
</dbReference>
<feature type="region of interest" description="Disordered" evidence="1">
    <location>
        <begin position="30"/>
        <end position="57"/>
    </location>
</feature>
<dbReference type="InterPro" id="IPR003343">
    <property type="entry name" value="Big_2"/>
</dbReference>
<evidence type="ECO:0000313" key="4">
    <source>
        <dbReference type="EMBL" id="ANF94842.1"/>
    </source>
</evidence>
<dbReference type="SMART" id="SM00635">
    <property type="entry name" value="BID_2"/>
    <property type="match status" value="1"/>
</dbReference>
<dbReference type="Proteomes" id="UP000078148">
    <property type="component" value="Chromosome"/>
</dbReference>
<dbReference type="EMBL" id="CP013023">
    <property type="protein sequence ID" value="ANF94842.1"/>
    <property type="molecule type" value="Genomic_DNA"/>
</dbReference>
<dbReference type="InterPro" id="IPR015943">
    <property type="entry name" value="WD40/YVTN_repeat-like_dom_sf"/>
</dbReference>
<feature type="domain" description="BIG2" evidence="3">
    <location>
        <begin position="709"/>
        <end position="786"/>
    </location>
</feature>
<feature type="signal peptide" evidence="2">
    <location>
        <begin position="1"/>
        <end position="28"/>
    </location>
</feature>
<feature type="compositionally biased region" description="Low complexity" evidence="1">
    <location>
        <begin position="796"/>
        <end position="818"/>
    </location>
</feature>
<evidence type="ECO:0000256" key="2">
    <source>
        <dbReference type="SAM" id="SignalP"/>
    </source>
</evidence>
<evidence type="ECO:0000313" key="5">
    <source>
        <dbReference type="Proteomes" id="UP000078148"/>
    </source>
</evidence>
<evidence type="ECO:0000256" key="1">
    <source>
        <dbReference type="SAM" id="MobiDB-lite"/>
    </source>
</evidence>
<dbReference type="SUPFAM" id="SSF101898">
    <property type="entry name" value="NHL repeat"/>
    <property type="match status" value="2"/>
</dbReference>
<reference evidence="4 5" key="2">
    <citation type="journal article" date="2016" name="Int. J. Syst. Evol. Microbiol.">
        <title>Paenibacillus bovis sp. nov., isolated from raw yak (Bos grunniens) milk.</title>
        <authorList>
            <person name="Gao C."/>
            <person name="Han J."/>
            <person name="Liu Z."/>
            <person name="Xu X."/>
            <person name="Hang F."/>
            <person name="Wu Z."/>
        </authorList>
    </citation>
    <scope>NUCLEOTIDE SEQUENCE [LARGE SCALE GENOMIC DNA]</scope>
    <source>
        <strain evidence="4 5">BD3526</strain>
    </source>
</reference>
<accession>A0A172ZBV0</accession>
<feature type="compositionally biased region" description="Low complexity" evidence="1">
    <location>
        <begin position="33"/>
        <end position="57"/>
    </location>
</feature>
<evidence type="ECO:0000259" key="3">
    <source>
        <dbReference type="SMART" id="SM00635"/>
    </source>
</evidence>
<dbReference type="STRING" id="1616788.AR543_01545"/>
<dbReference type="KEGG" id="pbv:AR543_01545"/>
<reference evidence="5" key="1">
    <citation type="submission" date="2015-10" db="EMBL/GenBank/DDBJ databases">
        <title>Genome of Paenibacillus bovis sp. nov.</title>
        <authorList>
            <person name="Wu Z."/>
            <person name="Gao C."/>
            <person name="Liu Z."/>
            <person name="Zheng H."/>
        </authorList>
    </citation>
    <scope>NUCLEOTIDE SEQUENCE [LARGE SCALE GENOMIC DNA]</scope>
    <source>
        <strain evidence="5">BD3526</strain>
    </source>
</reference>
<dbReference type="Gene3D" id="2.130.10.10">
    <property type="entry name" value="YVTN repeat-like/Quinoprotein amine dehydrogenase"/>
    <property type="match status" value="1"/>
</dbReference>
<dbReference type="Gene3D" id="2.60.40.1080">
    <property type="match status" value="1"/>
</dbReference>
<dbReference type="Pfam" id="PF02368">
    <property type="entry name" value="Big_2"/>
    <property type="match status" value="1"/>
</dbReference>
<dbReference type="InterPro" id="IPR008964">
    <property type="entry name" value="Invasin/intimin_cell_adhesion"/>
</dbReference>
<dbReference type="Pfam" id="PF16403">
    <property type="entry name" value="Bact_surface_Ig-like"/>
    <property type="match status" value="2"/>
</dbReference>
<dbReference type="OrthoDB" id="2666502at2"/>
<keyword evidence="2" id="KW-0732">Signal</keyword>
<dbReference type="Gene3D" id="2.120.10.30">
    <property type="entry name" value="TolB, C-terminal domain"/>
    <property type="match status" value="1"/>
</dbReference>
<gene>
    <name evidence="4" type="ORF">AR543_01545</name>
</gene>
<name>A0A172ZBV0_9BACL</name>
<protein>
    <recommendedName>
        <fullName evidence="3">BIG2 domain-containing protein</fullName>
    </recommendedName>
</protein>
<feature type="compositionally biased region" description="Polar residues" evidence="1">
    <location>
        <begin position="819"/>
        <end position="831"/>
    </location>
</feature>
<dbReference type="InterPro" id="IPR032179">
    <property type="entry name" value="Cry22Aa_Ig-like"/>
</dbReference>
<feature type="region of interest" description="Disordered" evidence="1">
    <location>
        <begin position="792"/>
        <end position="831"/>
    </location>
</feature>